<dbReference type="InterPro" id="IPR006058">
    <property type="entry name" value="2Fe2S_fd_BS"/>
</dbReference>
<sequence>MIRFLLNNTLQAVCNIDPNTTVLNYLRNTLRSTKKRTGTKEGCASGDCGACTVVLVEVKNDQLIYSSINSCLTLLPTLNGKQLIAVEDLKHGDQLHPVQQAMVDHHGSQCGFCTPGIVMSLFAYQKNHNSNLLHENNTLKSHIDKKSTVQPFNPAKALESLAGNLCRCTGYQPIINAAKEISKNQQLDQFDLQQQQTIATLKSIQPGQCDTLSYNTPSTNKKSAVKNAYSPTQLSQLDRLLQQHPKAHLLAGGTDLVLDITQKQISFDTLIYLGEIEELQRINLSENTIEIGATTPLSQCHPVLCDEYPDLGQLLERFASLQIRNQGTLGGNIANASPIGDAPPALIVAGASLQLRHAGAVRSMPLEAFFIDYRKTHLVAGEYIEKIIIPRKPAGSIYQVYKLSKRLDDDISAVCGAFHIQLKNGQVTEASIAFGGMAAIPKRASYCEQALLNQPWNKASIETAMNALDQDFTPLSDFRASAEYRSQAARNLLLKCWIESQPNSLPTRVTDYV</sequence>
<evidence type="ECO:0000313" key="8">
    <source>
        <dbReference type="EMBL" id="BBB29269.1"/>
    </source>
</evidence>
<keyword evidence="1" id="KW-0285">Flavoprotein</keyword>
<dbReference type="SUPFAM" id="SSF47741">
    <property type="entry name" value="CO dehydrogenase ISP C-domain like"/>
    <property type="match status" value="1"/>
</dbReference>
<dbReference type="InterPro" id="IPR036683">
    <property type="entry name" value="CO_DH_flav_C_dom_sf"/>
</dbReference>
<dbReference type="SUPFAM" id="SSF54292">
    <property type="entry name" value="2Fe-2S ferredoxin-like"/>
    <property type="match status" value="1"/>
</dbReference>
<dbReference type="InterPro" id="IPR001041">
    <property type="entry name" value="2Fe-2S_ferredoxin-type"/>
</dbReference>
<dbReference type="KEGG" id="njp:NEJAP_1317"/>
<proteinExistence type="predicted"/>
<dbReference type="InterPro" id="IPR016167">
    <property type="entry name" value="FAD-bd_PCMH_sub1"/>
</dbReference>
<dbReference type="Gene3D" id="3.30.43.10">
    <property type="entry name" value="Uridine Diphospho-n-acetylenolpyruvylglucosamine Reductase, domain 2"/>
    <property type="match status" value="1"/>
</dbReference>
<name>A0A7R6P8L9_9GAMM</name>
<dbReference type="Proteomes" id="UP000595332">
    <property type="component" value="Chromosome"/>
</dbReference>
<dbReference type="Gene3D" id="3.10.20.30">
    <property type="match status" value="1"/>
</dbReference>
<evidence type="ECO:0000256" key="5">
    <source>
        <dbReference type="ARBA" id="ARBA00023004"/>
    </source>
</evidence>
<dbReference type="InterPro" id="IPR002346">
    <property type="entry name" value="Mopterin_DH_FAD-bd"/>
</dbReference>
<evidence type="ECO:0000256" key="2">
    <source>
        <dbReference type="ARBA" id="ARBA00022723"/>
    </source>
</evidence>
<dbReference type="InterPro" id="IPR014307">
    <property type="entry name" value="Xanthine_DH_ssu"/>
</dbReference>
<keyword evidence="5" id="KW-0408">Iron</keyword>
<dbReference type="NCBIfam" id="TIGR02963">
    <property type="entry name" value="xanthine_xdhA"/>
    <property type="match status" value="1"/>
</dbReference>
<dbReference type="PROSITE" id="PS51085">
    <property type="entry name" value="2FE2S_FER_2"/>
    <property type="match status" value="1"/>
</dbReference>
<dbReference type="GO" id="GO:0004854">
    <property type="term" value="F:xanthine dehydrogenase activity"/>
    <property type="evidence" value="ECO:0007669"/>
    <property type="project" value="UniProtKB-EC"/>
</dbReference>
<protein>
    <submittedName>
        <fullName evidence="8">Xanthine dehydrogenase small subunit</fullName>
        <ecNumber evidence="8">1.17.1.4</ecNumber>
    </submittedName>
</protein>
<dbReference type="PANTHER" id="PTHR45444">
    <property type="entry name" value="XANTHINE DEHYDROGENASE"/>
    <property type="match status" value="1"/>
</dbReference>
<reference evidence="8 9" key="1">
    <citation type="journal article" date="2008" name="Int. J. Syst. Evol. Microbiol.">
        <title>Neptunomonas japonica sp. nov., an Osedax japonicus symbiont-like bacterium isolated from sediment adjacent to sperm whale carcasses off Kagoshima, Japan.</title>
        <authorList>
            <person name="Miyazaki M."/>
            <person name="Nogi Y."/>
            <person name="Fujiwara Y."/>
            <person name="Kawato M."/>
            <person name="Kubokawa K."/>
            <person name="Horikoshi K."/>
        </authorList>
    </citation>
    <scope>NUCLEOTIDE SEQUENCE [LARGE SCALE GENOMIC DNA]</scope>
    <source>
        <strain evidence="8 9">JAMM 1380</strain>
    </source>
</reference>
<dbReference type="InterPro" id="IPR016169">
    <property type="entry name" value="FAD-bd_PCMH_sub2"/>
</dbReference>
<dbReference type="InterPro" id="IPR036318">
    <property type="entry name" value="FAD-bd_PCMH-like_sf"/>
</dbReference>
<dbReference type="InterPro" id="IPR036884">
    <property type="entry name" value="2Fe-2S-bd_dom_sf"/>
</dbReference>
<keyword evidence="4 8" id="KW-0560">Oxidoreductase</keyword>
<dbReference type="PIRSF" id="PIRSF036557">
    <property type="entry name" value="XdhA_RC"/>
    <property type="match status" value="1"/>
</dbReference>
<dbReference type="Gene3D" id="1.10.150.120">
    <property type="entry name" value="[2Fe-2S]-binding domain"/>
    <property type="match status" value="1"/>
</dbReference>
<evidence type="ECO:0000259" key="6">
    <source>
        <dbReference type="PROSITE" id="PS51085"/>
    </source>
</evidence>
<dbReference type="AlphaFoldDB" id="A0A7R6P8L9"/>
<evidence type="ECO:0000256" key="1">
    <source>
        <dbReference type="ARBA" id="ARBA00022630"/>
    </source>
</evidence>
<dbReference type="Gene3D" id="3.30.465.10">
    <property type="match status" value="1"/>
</dbReference>
<dbReference type="CDD" id="cd00207">
    <property type="entry name" value="fer2"/>
    <property type="match status" value="1"/>
</dbReference>
<dbReference type="SUPFAM" id="SSF56176">
    <property type="entry name" value="FAD-binding/transporter-associated domain-like"/>
    <property type="match status" value="1"/>
</dbReference>
<dbReference type="GO" id="GO:0071949">
    <property type="term" value="F:FAD binding"/>
    <property type="evidence" value="ECO:0007669"/>
    <property type="project" value="InterPro"/>
</dbReference>
<dbReference type="PROSITE" id="PS51387">
    <property type="entry name" value="FAD_PCMH"/>
    <property type="match status" value="1"/>
</dbReference>
<dbReference type="EC" id="1.17.1.4" evidence="8"/>
<dbReference type="InterPro" id="IPR016208">
    <property type="entry name" value="Ald_Oxase/xanthine_DH-like"/>
</dbReference>
<dbReference type="InterPro" id="IPR036010">
    <property type="entry name" value="2Fe-2S_ferredoxin-like_sf"/>
</dbReference>
<dbReference type="RefSeq" id="WP_201349882.1">
    <property type="nucleotide sequence ID" value="NZ_AP014546.1"/>
</dbReference>
<dbReference type="GO" id="GO:0005506">
    <property type="term" value="F:iron ion binding"/>
    <property type="evidence" value="ECO:0007669"/>
    <property type="project" value="InterPro"/>
</dbReference>
<dbReference type="InterPro" id="IPR012175">
    <property type="entry name" value="Xanth_DH_ssu_bac"/>
</dbReference>
<evidence type="ECO:0000256" key="4">
    <source>
        <dbReference type="ARBA" id="ARBA00023002"/>
    </source>
</evidence>
<evidence type="ECO:0000256" key="3">
    <source>
        <dbReference type="ARBA" id="ARBA00022827"/>
    </source>
</evidence>
<keyword evidence="9" id="KW-1185">Reference proteome</keyword>
<evidence type="ECO:0000313" key="9">
    <source>
        <dbReference type="Proteomes" id="UP000595332"/>
    </source>
</evidence>
<dbReference type="Pfam" id="PF00941">
    <property type="entry name" value="FAD_binding_5"/>
    <property type="match status" value="1"/>
</dbReference>
<dbReference type="Pfam" id="PF03450">
    <property type="entry name" value="CO_deh_flav_C"/>
    <property type="match status" value="1"/>
</dbReference>
<keyword evidence="3" id="KW-0274">FAD</keyword>
<dbReference type="GO" id="GO:0051537">
    <property type="term" value="F:2 iron, 2 sulfur cluster binding"/>
    <property type="evidence" value="ECO:0007669"/>
    <property type="project" value="InterPro"/>
</dbReference>
<dbReference type="SMART" id="SM01092">
    <property type="entry name" value="CO_deh_flav_C"/>
    <property type="match status" value="1"/>
</dbReference>
<dbReference type="InterPro" id="IPR012675">
    <property type="entry name" value="Beta-grasp_dom_sf"/>
</dbReference>
<organism evidence="8 9">
    <name type="scientific">Neptunomonas japonica JAMM 1380</name>
    <dbReference type="NCBI Taxonomy" id="1441457"/>
    <lineage>
        <taxon>Bacteria</taxon>
        <taxon>Pseudomonadati</taxon>
        <taxon>Pseudomonadota</taxon>
        <taxon>Gammaproteobacteria</taxon>
        <taxon>Oceanospirillales</taxon>
        <taxon>Oceanospirillaceae</taxon>
        <taxon>Neptunomonas</taxon>
    </lineage>
</organism>
<dbReference type="InterPro" id="IPR016166">
    <property type="entry name" value="FAD-bd_PCMH"/>
</dbReference>
<feature type="domain" description="FAD-binding PCMH-type" evidence="7">
    <location>
        <begin position="221"/>
        <end position="394"/>
    </location>
</feature>
<dbReference type="InterPro" id="IPR002888">
    <property type="entry name" value="2Fe-2S-bd"/>
</dbReference>
<keyword evidence="2" id="KW-0479">Metal-binding</keyword>
<dbReference type="SUPFAM" id="SSF55447">
    <property type="entry name" value="CO dehydrogenase flavoprotein C-terminal domain-like"/>
    <property type="match status" value="1"/>
</dbReference>
<feature type="domain" description="2Fe-2S ferredoxin-type" evidence="6">
    <location>
        <begin position="1"/>
        <end position="89"/>
    </location>
</feature>
<dbReference type="EMBL" id="AP014546">
    <property type="protein sequence ID" value="BBB29269.1"/>
    <property type="molecule type" value="Genomic_DNA"/>
</dbReference>
<accession>A0A7R6P8L9</accession>
<dbReference type="InterPro" id="IPR005107">
    <property type="entry name" value="CO_DH_flav_C"/>
</dbReference>
<dbReference type="Gene3D" id="3.30.390.50">
    <property type="entry name" value="CO dehydrogenase flavoprotein, C-terminal domain"/>
    <property type="match status" value="1"/>
</dbReference>
<evidence type="ECO:0000259" key="7">
    <source>
        <dbReference type="PROSITE" id="PS51387"/>
    </source>
</evidence>
<gene>
    <name evidence="8" type="primary">xdhA</name>
    <name evidence="8" type="ORF">NEJAP_1317</name>
</gene>
<dbReference type="PANTHER" id="PTHR45444:SF3">
    <property type="entry name" value="XANTHINE DEHYDROGENASE"/>
    <property type="match status" value="1"/>
</dbReference>
<dbReference type="Pfam" id="PF01799">
    <property type="entry name" value="Fer2_2"/>
    <property type="match status" value="1"/>
</dbReference>
<dbReference type="PROSITE" id="PS00197">
    <property type="entry name" value="2FE2S_FER_1"/>
    <property type="match status" value="1"/>
</dbReference>